<dbReference type="Proteomes" id="UP000006729">
    <property type="component" value="Chromosome 14"/>
</dbReference>
<proteinExistence type="predicted"/>
<evidence type="ECO:0000313" key="2">
    <source>
        <dbReference type="Proteomes" id="UP000006729"/>
    </source>
</evidence>
<keyword evidence="2" id="KW-1185">Reference proteome</keyword>
<accession>A0ACC0RZP6</accession>
<evidence type="ECO:0000313" key="1">
    <source>
        <dbReference type="EMBL" id="KAI9382412.1"/>
    </source>
</evidence>
<comment type="caution">
    <text evidence="1">The sequence shown here is derived from an EMBL/GenBank/DDBJ whole genome shotgun (WGS) entry which is preliminary data.</text>
</comment>
<reference evidence="1 2" key="1">
    <citation type="journal article" date="2006" name="Science">
        <title>The genome of black cottonwood, Populus trichocarpa (Torr. &amp; Gray).</title>
        <authorList>
            <person name="Tuskan G.A."/>
            <person name="Difazio S."/>
            <person name="Jansson S."/>
            <person name="Bohlmann J."/>
            <person name="Grigoriev I."/>
            <person name="Hellsten U."/>
            <person name="Putnam N."/>
            <person name="Ralph S."/>
            <person name="Rombauts S."/>
            <person name="Salamov A."/>
            <person name="Schein J."/>
            <person name="Sterck L."/>
            <person name="Aerts A."/>
            <person name="Bhalerao R.R."/>
            <person name="Bhalerao R.P."/>
            <person name="Blaudez D."/>
            <person name="Boerjan W."/>
            <person name="Brun A."/>
            <person name="Brunner A."/>
            <person name="Busov V."/>
            <person name="Campbell M."/>
            <person name="Carlson J."/>
            <person name="Chalot M."/>
            <person name="Chapman J."/>
            <person name="Chen G.L."/>
            <person name="Cooper D."/>
            <person name="Coutinho P.M."/>
            <person name="Couturier J."/>
            <person name="Covert S."/>
            <person name="Cronk Q."/>
            <person name="Cunningham R."/>
            <person name="Davis J."/>
            <person name="Degroeve S."/>
            <person name="Dejardin A."/>
            <person name="Depamphilis C."/>
            <person name="Detter J."/>
            <person name="Dirks B."/>
            <person name="Dubchak I."/>
            <person name="Duplessis S."/>
            <person name="Ehlting J."/>
            <person name="Ellis B."/>
            <person name="Gendler K."/>
            <person name="Goodstein D."/>
            <person name="Gribskov M."/>
            <person name="Grimwood J."/>
            <person name="Groover A."/>
            <person name="Gunter L."/>
            <person name="Hamberger B."/>
            <person name="Heinze B."/>
            <person name="Helariutta Y."/>
            <person name="Henrissat B."/>
            <person name="Holligan D."/>
            <person name="Holt R."/>
            <person name="Huang W."/>
            <person name="Islam-Faridi N."/>
            <person name="Jones S."/>
            <person name="Jones-Rhoades M."/>
            <person name="Jorgensen R."/>
            <person name="Joshi C."/>
            <person name="Kangasjarvi J."/>
            <person name="Karlsson J."/>
            <person name="Kelleher C."/>
            <person name="Kirkpatrick R."/>
            <person name="Kirst M."/>
            <person name="Kohler A."/>
            <person name="Kalluri U."/>
            <person name="Larimer F."/>
            <person name="Leebens-Mack J."/>
            <person name="Leple J.C."/>
            <person name="Locascio P."/>
            <person name="Lou Y."/>
            <person name="Lucas S."/>
            <person name="Martin F."/>
            <person name="Montanini B."/>
            <person name="Napoli C."/>
            <person name="Nelson D.R."/>
            <person name="Nelson C."/>
            <person name="Nieminen K."/>
            <person name="Nilsson O."/>
            <person name="Pereda V."/>
            <person name="Peter G."/>
            <person name="Philippe R."/>
            <person name="Pilate G."/>
            <person name="Poliakov A."/>
            <person name="Razumovskaya J."/>
            <person name="Richardson P."/>
            <person name="Rinaldi C."/>
            <person name="Ritland K."/>
            <person name="Rouze P."/>
            <person name="Ryaboy D."/>
            <person name="Schmutz J."/>
            <person name="Schrader J."/>
            <person name="Segerman B."/>
            <person name="Shin H."/>
            <person name="Siddiqui A."/>
            <person name="Sterky F."/>
            <person name="Terry A."/>
            <person name="Tsai C.J."/>
            <person name="Uberbacher E."/>
            <person name="Unneberg P."/>
            <person name="Vahala J."/>
            <person name="Wall K."/>
            <person name="Wessler S."/>
            <person name="Yang G."/>
            <person name="Yin T."/>
            <person name="Douglas C."/>
            <person name="Marra M."/>
            <person name="Sandberg G."/>
            <person name="Van de Peer Y."/>
            <person name="Rokhsar D."/>
        </authorList>
    </citation>
    <scope>NUCLEOTIDE SEQUENCE [LARGE SCALE GENOMIC DNA]</scope>
    <source>
        <strain evidence="2">cv. Nisqually</strain>
    </source>
</reference>
<gene>
    <name evidence="1" type="ORF">POPTR_014G133450v4</name>
</gene>
<protein>
    <submittedName>
        <fullName evidence="1">Uncharacterized protein</fullName>
    </submittedName>
</protein>
<sequence>MAVWFGVRFIEMKEQWRQRKQTTLTNTISLRQARELLLVKELKNNRDRKQTTLYMRSGAGSFLKVLLTNFDFLARDFRLNKSGKHWICMRDNWRNWMHSTA</sequence>
<organism evidence="1 2">
    <name type="scientific">Populus trichocarpa</name>
    <name type="common">Western balsam poplar</name>
    <name type="synonym">Populus balsamifera subsp. trichocarpa</name>
    <dbReference type="NCBI Taxonomy" id="3694"/>
    <lineage>
        <taxon>Eukaryota</taxon>
        <taxon>Viridiplantae</taxon>
        <taxon>Streptophyta</taxon>
        <taxon>Embryophyta</taxon>
        <taxon>Tracheophyta</taxon>
        <taxon>Spermatophyta</taxon>
        <taxon>Magnoliopsida</taxon>
        <taxon>eudicotyledons</taxon>
        <taxon>Gunneridae</taxon>
        <taxon>Pentapetalae</taxon>
        <taxon>rosids</taxon>
        <taxon>fabids</taxon>
        <taxon>Malpighiales</taxon>
        <taxon>Salicaceae</taxon>
        <taxon>Saliceae</taxon>
        <taxon>Populus</taxon>
    </lineage>
</organism>
<name>A0ACC0RZP6_POPTR</name>
<dbReference type="EMBL" id="CM009303">
    <property type="protein sequence ID" value="KAI9382412.1"/>
    <property type="molecule type" value="Genomic_DNA"/>
</dbReference>